<keyword evidence="5" id="KW-0472">Membrane</keyword>
<protein>
    <submittedName>
        <fullName evidence="7">Kinesin light chain 3</fullName>
    </submittedName>
</protein>
<keyword evidence="8" id="KW-1185">Reference proteome</keyword>
<comment type="caution">
    <text evidence="6">The sequence shown here is derived from an EMBL/GenBank/DDBJ whole genome shotgun (WGS) entry which is preliminary data.</text>
</comment>
<accession>A0A9P1FUH9</accession>
<gene>
    <name evidence="6" type="ORF">C1SCF055_LOCUS14132</name>
</gene>
<sequence>MALRRTPRGALARYFSREREVKVACDALAESIQTGDSAWFERVIQQLRGVLLERQNDAAVAAVEASARPPALKAALVVSPKAAPVSTFPTARPEVSQKPPDSDLDEAPPWLQALRLLEEAARPPGTAKAAKTVENQRAEGYFPATAPAPEDLQDQQLQAYLKSFSPDPPQALEPGWAKAIRLLEAAPVSRRSSEPVQPRATEAVKAPPEMAPDRQRNVRMQSYQALLQQSATAKPGAALPDWRPKRETEKVETVKEVKAAVKPPPVPKSKAPAEDVGIGRGHLVPSQPGPLHDDDEFDVVDGELRKEDLVWSEHEFNDGDRENRRVLRKFTKEFKKMAEDIPEGIRNPKLLTAALDLALACVKCYELDKADAIYRRVLGECRRRGMPWDVKCLQDLATLRCKQHRQADAAELLEELAQKAPPHPATFINLGTVYNQLRQYEKAESWFHQAVNLKGGTPEREDVWNLAICKKNMGRYDEALPMLQQALAEFQLHEPHHPVTIAKLHSSLGGCLHDMGRFSEAAEQYGEAYDLYSSTVGRRSPLFCGAAEGKAKALQKEGKLQEAFEALEEAFGVHARCDSVHPTPLFECLEMALRLHDECPTLDLSSLKPIIEDGLKNLESRGQHEDGNAGLVMSRAGKVLLRCDGDDVFATALLRNGQRLIREAHEAKEADLAHEILEDSDASPKRDLEEDVKILRLFLFYVPQTDAWIISDAPDLAGNVIADCGPLNEGKDLEQIWRVWDGDGWKEDHNISAEIIGASELTCLTAGGKRSYRGALGTRKPVLDLLDNKFERLIFLFTEWRQVNLQQHDQVVQMLANQAHVLNRRDEAQDPMYNQHSSGSRTSFLPETPKDEFDAAILSGRFDGRENRSSLLSLNVPEQEKPETISLAIPQIGPTDRSNSNSSARDQRTEAQIRHRHTSESHHREKHTGTMKGGVKSWSVHDVNLNGGLRSMTAVAEADSWAQNVRSRMSLRSHRSGEDVKKVMSQRVRVQDMEAAFLESVVGQRRSLVLAPVPAEPEPPSVAMETLPSPQPLGQSHAASPSLLEPVRKNTITSNSMEIENLVRLSNRAETAILDQMSGADSPAQSALSQDRGCEISLKVPQCLLGFVLLLSVCNVVLYAIFRFLRHHVAWDGLTVIANSFFTCAAVLSSVFLRDALRSTDLELTMGKLHSFVDDVMHEWWRLSYIEQWRSCVFWILWVIVFLAGQVLREWYLEEAMDPSSALESRAFRYTLRGITAFCWVVSSFLVVLEAYVQNHMLLGLDSSLDCWCAYLLDCPDFSLGVDSWNCLQALLKCISRKVAKSFLVMQITGGIACIYCLASTVMVAFLSGFSLNVILVEGAFLLPVLMLFFVEMRVFWRGTAITEKCRIVPAFVNQIPAGRRINMERSYLVQFITDSSAGFFVREVKLTREMLLKNFMIIGGILSGLVAVMSRV</sequence>
<feature type="region of interest" description="Disordered" evidence="4">
    <location>
        <begin position="1016"/>
        <end position="1039"/>
    </location>
</feature>
<dbReference type="Gene3D" id="1.25.40.10">
    <property type="entry name" value="Tetratricopeptide repeat domain"/>
    <property type="match status" value="1"/>
</dbReference>
<dbReference type="Pfam" id="PF13181">
    <property type="entry name" value="TPR_8"/>
    <property type="match status" value="1"/>
</dbReference>
<evidence type="ECO:0000313" key="7">
    <source>
        <dbReference type="EMBL" id="CAL4774124.1"/>
    </source>
</evidence>
<keyword evidence="1" id="KW-0677">Repeat</keyword>
<dbReference type="PANTHER" id="PTHR45641:SF19">
    <property type="entry name" value="NEPHROCYSTIN-3"/>
    <property type="match status" value="1"/>
</dbReference>
<organism evidence="6">
    <name type="scientific">Cladocopium goreaui</name>
    <dbReference type="NCBI Taxonomy" id="2562237"/>
    <lineage>
        <taxon>Eukaryota</taxon>
        <taxon>Sar</taxon>
        <taxon>Alveolata</taxon>
        <taxon>Dinophyceae</taxon>
        <taxon>Suessiales</taxon>
        <taxon>Symbiodiniaceae</taxon>
        <taxon>Cladocopium</taxon>
    </lineage>
</organism>
<feature type="repeat" description="TPR" evidence="3">
    <location>
        <begin position="424"/>
        <end position="457"/>
    </location>
</feature>
<feature type="region of interest" description="Disordered" evidence="4">
    <location>
        <begin position="877"/>
        <end position="935"/>
    </location>
</feature>
<proteinExistence type="predicted"/>
<feature type="transmembrane region" description="Helical" evidence="5">
    <location>
        <begin position="1192"/>
        <end position="1212"/>
    </location>
</feature>
<feature type="region of interest" description="Disordered" evidence="4">
    <location>
        <begin position="86"/>
        <end position="105"/>
    </location>
</feature>
<dbReference type="PANTHER" id="PTHR45641">
    <property type="entry name" value="TETRATRICOPEPTIDE REPEAT PROTEIN (AFU_ORTHOLOGUE AFUA_6G03870)"/>
    <property type="match status" value="1"/>
</dbReference>
<dbReference type="Pfam" id="PF13424">
    <property type="entry name" value="TPR_12"/>
    <property type="match status" value="1"/>
</dbReference>
<dbReference type="InterPro" id="IPR019734">
    <property type="entry name" value="TPR_rpt"/>
</dbReference>
<dbReference type="InterPro" id="IPR011990">
    <property type="entry name" value="TPR-like_helical_dom_sf"/>
</dbReference>
<dbReference type="PROSITE" id="PS50005">
    <property type="entry name" value="TPR"/>
    <property type="match status" value="1"/>
</dbReference>
<evidence type="ECO:0000313" key="6">
    <source>
        <dbReference type="EMBL" id="CAI3986812.1"/>
    </source>
</evidence>
<evidence type="ECO:0000256" key="1">
    <source>
        <dbReference type="ARBA" id="ARBA00022737"/>
    </source>
</evidence>
<reference evidence="6" key="1">
    <citation type="submission" date="2022-10" db="EMBL/GenBank/DDBJ databases">
        <authorList>
            <person name="Chen Y."/>
            <person name="Dougan E. K."/>
            <person name="Chan C."/>
            <person name="Rhodes N."/>
            <person name="Thang M."/>
        </authorList>
    </citation>
    <scope>NUCLEOTIDE SEQUENCE</scope>
</reference>
<evidence type="ECO:0000256" key="5">
    <source>
        <dbReference type="SAM" id="Phobius"/>
    </source>
</evidence>
<feature type="transmembrane region" description="Helical" evidence="5">
    <location>
        <begin position="1303"/>
        <end position="1326"/>
    </location>
</feature>
<name>A0A9P1FUH9_9DINO</name>
<dbReference type="SMART" id="SM00028">
    <property type="entry name" value="TPR"/>
    <property type="match status" value="5"/>
</dbReference>
<dbReference type="EMBL" id="CAMXCT020001112">
    <property type="protein sequence ID" value="CAL1140187.1"/>
    <property type="molecule type" value="Genomic_DNA"/>
</dbReference>
<feature type="transmembrane region" description="Helical" evidence="5">
    <location>
        <begin position="1332"/>
        <end position="1351"/>
    </location>
</feature>
<feature type="region of interest" description="Disordered" evidence="4">
    <location>
        <begin position="190"/>
        <end position="214"/>
    </location>
</feature>
<dbReference type="Proteomes" id="UP001152797">
    <property type="component" value="Unassembled WGS sequence"/>
</dbReference>
<dbReference type="SUPFAM" id="SSF48452">
    <property type="entry name" value="TPR-like"/>
    <property type="match status" value="1"/>
</dbReference>
<feature type="compositionally biased region" description="Basic and acidic residues" evidence="4">
    <location>
        <begin position="905"/>
        <end position="923"/>
    </location>
</feature>
<keyword evidence="5" id="KW-1133">Transmembrane helix</keyword>
<evidence type="ECO:0000256" key="3">
    <source>
        <dbReference type="PROSITE-ProRule" id="PRU00339"/>
    </source>
</evidence>
<reference evidence="7 8" key="2">
    <citation type="submission" date="2024-05" db="EMBL/GenBank/DDBJ databases">
        <authorList>
            <person name="Chen Y."/>
            <person name="Shah S."/>
            <person name="Dougan E. K."/>
            <person name="Thang M."/>
            <person name="Chan C."/>
        </authorList>
    </citation>
    <scope>NUCLEOTIDE SEQUENCE [LARGE SCALE GENOMIC DNA]</scope>
</reference>
<feature type="transmembrane region" description="Helical" evidence="5">
    <location>
        <begin position="1104"/>
        <end position="1122"/>
    </location>
</feature>
<evidence type="ECO:0000256" key="4">
    <source>
        <dbReference type="SAM" id="MobiDB-lite"/>
    </source>
</evidence>
<dbReference type="EMBL" id="CAMXCT030001112">
    <property type="protein sequence ID" value="CAL4774124.1"/>
    <property type="molecule type" value="Genomic_DNA"/>
</dbReference>
<keyword evidence="2 3" id="KW-0802">TPR repeat</keyword>
<dbReference type="EMBL" id="CAMXCT010001112">
    <property type="protein sequence ID" value="CAI3986812.1"/>
    <property type="molecule type" value="Genomic_DNA"/>
</dbReference>
<feature type="transmembrane region" description="Helical" evidence="5">
    <location>
        <begin position="1412"/>
        <end position="1431"/>
    </location>
</feature>
<evidence type="ECO:0000256" key="2">
    <source>
        <dbReference type="ARBA" id="ARBA00022803"/>
    </source>
</evidence>
<evidence type="ECO:0000313" key="8">
    <source>
        <dbReference type="Proteomes" id="UP001152797"/>
    </source>
</evidence>
<dbReference type="OrthoDB" id="433151at2759"/>
<keyword evidence="5" id="KW-0812">Transmembrane</keyword>
<feature type="transmembrane region" description="Helical" evidence="5">
    <location>
        <begin position="1232"/>
        <end position="1253"/>
    </location>
</feature>